<dbReference type="CDD" id="cd17478">
    <property type="entry name" value="MFS_FsR"/>
    <property type="match status" value="1"/>
</dbReference>
<evidence type="ECO:0000256" key="3">
    <source>
        <dbReference type="ARBA" id="ARBA00023136"/>
    </source>
</evidence>
<dbReference type="AlphaFoldDB" id="A0A2W5SCW3"/>
<accession>A0A2W5SCW3</accession>
<dbReference type="GO" id="GO:0005886">
    <property type="term" value="C:plasma membrane"/>
    <property type="evidence" value="ECO:0007669"/>
    <property type="project" value="TreeGrafter"/>
</dbReference>
<evidence type="ECO:0000259" key="5">
    <source>
        <dbReference type="PROSITE" id="PS50850"/>
    </source>
</evidence>
<comment type="caution">
    <text evidence="6">The sequence shown here is derived from an EMBL/GenBank/DDBJ whole genome shotgun (WGS) entry which is preliminary data.</text>
</comment>
<feature type="domain" description="Major facilitator superfamily (MFS) profile" evidence="5">
    <location>
        <begin position="1"/>
        <end position="372"/>
    </location>
</feature>
<keyword evidence="2 4" id="KW-1133">Transmembrane helix</keyword>
<dbReference type="PROSITE" id="PS50850">
    <property type="entry name" value="MFS"/>
    <property type="match status" value="1"/>
</dbReference>
<gene>
    <name evidence="6" type="ORF">DI533_02840</name>
</gene>
<dbReference type="GO" id="GO:0022857">
    <property type="term" value="F:transmembrane transporter activity"/>
    <property type="evidence" value="ECO:0007669"/>
    <property type="project" value="InterPro"/>
</dbReference>
<feature type="transmembrane region" description="Helical" evidence="4">
    <location>
        <begin position="231"/>
        <end position="250"/>
    </location>
</feature>
<dbReference type="PANTHER" id="PTHR43129:SF1">
    <property type="entry name" value="FOSMIDOMYCIN RESISTANCE PROTEIN"/>
    <property type="match status" value="1"/>
</dbReference>
<evidence type="ECO:0000313" key="6">
    <source>
        <dbReference type="EMBL" id="PZR00949.1"/>
    </source>
</evidence>
<feature type="transmembrane region" description="Helical" evidence="4">
    <location>
        <begin position="191"/>
        <end position="211"/>
    </location>
</feature>
<feature type="transmembrane region" description="Helical" evidence="4">
    <location>
        <begin position="28"/>
        <end position="49"/>
    </location>
</feature>
<dbReference type="Pfam" id="PF07690">
    <property type="entry name" value="MFS_1"/>
    <property type="match status" value="1"/>
</dbReference>
<organism evidence="6 7">
    <name type="scientific">Cereibacter sphaeroides</name>
    <name type="common">Rhodobacter sphaeroides</name>
    <dbReference type="NCBI Taxonomy" id="1063"/>
    <lineage>
        <taxon>Bacteria</taxon>
        <taxon>Pseudomonadati</taxon>
        <taxon>Pseudomonadota</taxon>
        <taxon>Alphaproteobacteria</taxon>
        <taxon>Rhodobacterales</taxon>
        <taxon>Paracoccaceae</taxon>
        <taxon>Cereibacter</taxon>
    </lineage>
</organism>
<feature type="transmembrane region" description="Helical" evidence="4">
    <location>
        <begin position="262"/>
        <end position="280"/>
    </location>
</feature>
<reference evidence="6 7" key="1">
    <citation type="submission" date="2017-08" db="EMBL/GenBank/DDBJ databases">
        <title>Infants hospitalized years apart are colonized by the same room-sourced microbial strains.</title>
        <authorList>
            <person name="Brooks B."/>
            <person name="Olm M.R."/>
            <person name="Firek B.A."/>
            <person name="Baker R."/>
            <person name="Thomas B.C."/>
            <person name="Morowitz M.J."/>
            <person name="Banfield J.F."/>
        </authorList>
    </citation>
    <scope>NUCLEOTIDE SEQUENCE [LARGE SCALE GENOMIC DNA]</scope>
    <source>
        <strain evidence="6">S2_003_000_R2_11</strain>
    </source>
</reference>
<keyword evidence="3 4" id="KW-0472">Membrane</keyword>
<feature type="transmembrane region" description="Helical" evidence="4">
    <location>
        <begin position="286"/>
        <end position="306"/>
    </location>
</feature>
<keyword evidence="1 4" id="KW-0812">Transmembrane</keyword>
<dbReference type="Gene3D" id="1.20.1250.20">
    <property type="entry name" value="MFS general substrate transporter like domains"/>
    <property type="match status" value="2"/>
</dbReference>
<protein>
    <submittedName>
        <fullName evidence="6">MFS transporter</fullName>
    </submittedName>
</protein>
<feature type="transmembrane region" description="Helical" evidence="4">
    <location>
        <begin position="318"/>
        <end position="340"/>
    </location>
</feature>
<evidence type="ECO:0000256" key="2">
    <source>
        <dbReference type="ARBA" id="ARBA00022989"/>
    </source>
</evidence>
<feature type="transmembrane region" description="Helical" evidence="4">
    <location>
        <begin position="118"/>
        <end position="142"/>
    </location>
</feature>
<feature type="transmembrane region" description="Helical" evidence="4">
    <location>
        <begin position="346"/>
        <end position="366"/>
    </location>
</feature>
<dbReference type="EMBL" id="QFQS01000001">
    <property type="protein sequence ID" value="PZR00949.1"/>
    <property type="molecule type" value="Genomic_DNA"/>
</dbReference>
<feature type="transmembrane region" description="Helical" evidence="4">
    <location>
        <begin position="148"/>
        <end position="168"/>
    </location>
</feature>
<name>A0A2W5SCW3_CERSP</name>
<evidence type="ECO:0000313" key="7">
    <source>
        <dbReference type="Proteomes" id="UP000248975"/>
    </source>
</evidence>
<feature type="transmembrane region" description="Helical" evidence="4">
    <location>
        <begin position="79"/>
        <end position="97"/>
    </location>
</feature>
<sequence length="372" mass="39462">MFNDLIQSLIPAIYPILKSELALSFGQIGLITFVFQGTASILQPLVGIYTDRKPQPYSLVVGMSASLTGLVLLANAWSFGMVLLAVALVGIGSSIFHPESSRIARLAAGRRPGFAQSFFQVGGNAGSALGPLLAAFVVVPFGQSSVQWFALVALAGMGVLFMVGRWYASEGMVRIGTARSRAQTVRLPQRVVRFAIAVLIALTFSKFVYMAAYSSYYTFYLIEHFGLSVSQAQLCLFLFLAAVALGTIIGGPIGDKIGRKRVIWVSILGVAPIALLIPYVGLVPTVALSALAGMTLASAFPAIIVYAQDLMPDKVGMIAGLFFGLAFGMGALGAAALGMIADQTSITYLFWLTSFLPLIGVLAVFLPDVKRV</sequence>
<evidence type="ECO:0000256" key="1">
    <source>
        <dbReference type="ARBA" id="ARBA00022692"/>
    </source>
</evidence>
<dbReference type="PANTHER" id="PTHR43129">
    <property type="entry name" value="FOSMIDOMYCIN RESISTANCE PROTEIN"/>
    <property type="match status" value="1"/>
</dbReference>
<dbReference type="InterPro" id="IPR020846">
    <property type="entry name" value="MFS_dom"/>
</dbReference>
<dbReference type="Proteomes" id="UP000248975">
    <property type="component" value="Unassembled WGS sequence"/>
</dbReference>
<dbReference type="SUPFAM" id="SSF103473">
    <property type="entry name" value="MFS general substrate transporter"/>
    <property type="match status" value="1"/>
</dbReference>
<dbReference type="InterPro" id="IPR036259">
    <property type="entry name" value="MFS_trans_sf"/>
</dbReference>
<dbReference type="InterPro" id="IPR011701">
    <property type="entry name" value="MFS"/>
</dbReference>
<evidence type="ECO:0000256" key="4">
    <source>
        <dbReference type="SAM" id="Phobius"/>
    </source>
</evidence>
<proteinExistence type="predicted"/>